<dbReference type="InterPro" id="IPR013517">
    <property type="entry name" value="FG-GAP"/>
</dbReference>
<evidence type="ECO:0000256" key="4">
    <source>
        <dbReference type="ARBA" id="ARBA00023180"/>
    </source>
</evidence>
<dbReference type="GO" id="GO:0007155">
    <property type="term" value="P:cell adhesion"/>
    <property type="evidence" value="ECO:0007669"/>
    <property type="project" value="InterPro"/>
</dbReference>
<sequence length="464" mass="45890">MRVRNLAVTASVAVLAAAGLTLPLAGVASAATALKDDFNGDGYRDLAVGSPHSNSVTVTFGSAGGVSEGHAVTVTQDTAGVPGVTEAEDEFGENVSSGDVDHDGYADLIVGAPGERVGGKPSGSVTVVKGGKNGFTSGGHVLNAPADTWGRFGEATAWTDLDDDGSAQLAVVSGDNWWYYSGAGEDGRAHGLEVDFIPEGIRLEGMVAGNFKVEDGVGFVLYGERADGGAWTAHMNGGVGDYGYLAEVLGEGDDPTATRDAATAGDVNGDGRADLITGNSRNGRGGKGGSVTVRFGGEGKFGAPVTYNQASAGVPGADEADDAFGSAVSAGDVTGDGLADLAVGVPGETVDTVGGAGSVVLLTSGGGAFTSGKAWHQETAGVPGVAEAGDHFGTSVRLKDINKNGRADLSTGATGEDIGATQEVGAVWVLRGTANGLTSSSVASFNGTDFGVGGVGAGFGHTVR</sequence>
<dbReference type="InterPro" id="IPR000413">
    <property type="entry name" value="Integrin_alpha"/>
</dbReference>
<dbReference type="AlphaFoldDB" id="A0A7T4TYU6"/>
<dbReference type="GO" id="GO:0016787">
    <property type="term" value="F:hydrolase activity"/>
    <property type="evidence" value="ECO:0007669"/>
    <property type="project" value="UniProtKB-KW"/>
</dbReference>
<evidence type="ECO:0000256" key="5">
    <source>
        <dbReference type="SAM" id="MobiDB-lite"/>
    </source>
</evidence>
<dbReference type="PANTHER" id="PTHR23221">
    <property type="entry name" value="GLYCOSYLPHOSPHATIDYLINOSITOL PHOSPHOLIPASE D"/>
    <property type="match status" value="1"/>
</dbReference>
<dbReference type="InterPro" id="IPR028994">
    <property type="entry name" value="Integrin_alpha_N"/>
</dbReference>
<dbReference type="Gene3D" id="2.130.10.130">
    <property type="entry name" value="Integrin alpha, N-terminal"/>
    <property type="match status" value="2"/>
</dbReference>
<evidence type="ECO:0000313" key="8">
    <source>
        <dbReference type="Proteomes" id="UP000596130"/>
    </source>
</evidence>
<dbReference type="SMART" id="SM00191">
    <property type="entry name" value="Int_alpha"/>
    <property type="match status" value="4"/>
</dbReference>
<evidence type="ECO:0000256" key="6">
    <source>
        <dbReference type="SAM" id="SignalP"/>
    </source>
</evidence>
<dbReference type="Proteomes" id="UP000596130">
    <property type="component" value="Chromosome"/>
</dbReference>
<gene>
    <name evidence="7" type="ORF">I8755_20045</name>
</gene>
<dbReference type="EMBL" id="CP065959">
    <property type="protein sequence ID" value="QQC90440.1"/>
    <property type="molecule type" value="Genomic_DNA"/>
</dbReference>
<dbReference type="SUPFAM" id="SSF69318">
    <property type="entry name" value="Integrin alpha N-terminal domain"/>
    <property type="match status" value="1"/>
</dbReference>
<dbReference type="GO" id="GO:0008305">
    <property type="term" value="C:integrin complex"/>
    <property type="evidence" value="ECO:0007669"/>
    <property type="project" value="InterPro"/>
</dbReference>
<dbReference type="Pfam" id="PF01839">
    <property type="entry name" value="FG-GAP"/>
    <property type="match status" value="5"/>
</dbReference>
<evidence type="ECO:0000313" key="7">
    <source>
        <dbReference type="EMBL" id="QQC90440.1"/>
    </source>
</evidence>
<accession>A0A7T4TYU6</accession>
<name>A0A7T4TYU6_9ACTN</name>
<organism evidence="7 8">
    <name type="scientific">Streptomyces alfalfae</name>
    <dbReference type="NCBI Taxonomy" id="1642299"/>
    <lineage>
        <taxon>Bacteria</taxon>
        <taxon>Bacillati</taxon>
        <taxon>Actinomycetota</taxon>
        <taxon>Actinomycetes</taxon>
        <taxon>Kitasatosporales</taxon>
        <taxon>Streptomycetaceae</taxon>
        <taxon>Streptomyces</taxon>
    </lineage>
</organism>
<protein>
    <submittedName>
        <fullName evidence="7">VCBS repeat-containing protein</fullName>
    </submittedName>
</protein>
<evidence type="ECO:0000256" key="1">
    <source>
        <dbReference type="ARBA" id="ARBA00022729"/>
    </source>
</evidence>
<dbReference type="RefSeq" id="WP_198503228.1">
    <property type="nucleotide sequence ID" value="NZ_CP065959.1"/>
</dbReference>
<proteinExistence type="predicted"/>
<dbReference type="PRINTS" id="PR01185">
    <property type="entry name" value="INTEGRINA"/>
</dbReference>
<reference evidence="7 8" key="1">
    <citation type="submission" date="2020-12" db="EMBL/GenBank/DDBJ databases">
        <title>Identification and biosynthesis of polyene macrolides produced by Streptomyces alfalfae Men-myco-93-63.</title>
        <authorList>
            <person name="Liu D."/>
            <person name="Li Y."/>
            <person name="Liu L."/>
            <person name="Han X."/>
            <person name="Shen F."/>
        </authorList>
    </citation>
    <scope>NUCLEOTIDE SEQUENCE [LARGE SCALE GENOMIC DNA]</scope>
    <source>
        <strain evidence="7 8">Men-myco-93-63</strain>
    </source>
</reference>
<keyword evidence="4" id="KW-0325">Glycoprotein</keyword>
<keyword evidence="1 6" id="KW-0732">Signal</keyword>
<evidence type="ECO:0000256" key="2">
    <source>
        <dbReference type="ARBA" id="ARBA00022737"/>
    </source>
</evidence>
<keyword evidence="3" id="KW-0378">Hydrolase</keyword>
<dbReference type="PROSITE" id="PS51470">
    <property type="entry name" value="FG_GAP"/>
    <property type="match status" value="3"/>
</dbReference>
<feature type="chain" id="PRO_5032965384" evidence="6">
    <location>
        <begin position="31"/>
        <end position="464"/>
    </location>
</feature>
<keyword evidence="2" id="KW-0677">Repeat</keyword>
<evidence type="ECO:0000256" key="3">
    <source>
        <dbReference type="ARBA" id="ARBA00022801"/>
    </source>
</evidence>
<dbReference type="InterPro" id="IPR013519">
    <property type="entry name" value="Int_alpha_beta-p"/>
</dbReference>
<feature type="region of interest" description="Disordered" evidence="5">
    <location>
        <begin position="265"/>
        <end position="288"/>
    </location>
</feature>
<feature type="signal peptide" evidence="6">
    <location>
        <begin position="1"/>
        <end position="30"/>
    </location>
</feature>
<dbReference type="PANTHER" id="PTHR23221:SF7">
    <property type="entry name" value="PHOSPHATIDYLINOSITOL-GLYCAN-SPECIFIC PHOSPHOLIPASE D"/>
    <property type="match status" value="1"/>
</dbReference>